<feature type="transmembrane region" description="Helical" evidence="1">
    <location>
        <begin position="117"/>
        <end position="137"/>
    </location>
</feature>
<name>A0A101HMX1_9BACT</name>
<comment type="subcellular location">
    <subcellularLocation>
        <location evidence="1">Cell membrane</location>
        <topology evidence="1">Multi-pass membrane protein</topology>
    </subcellularLocation>
</comment>
<feature type="transmembrane region" description="Helical" evidence="1">
    <location>
        <begin position="201"/>
        <end position="217"/>
    </location>
</feature>
<comment type="caution">
    <text evidence="2">The sequence shown here is derived from an EMBL/GenBank/DDBJ whole genome shotgun (WGS) entry which is preliminary data.</text>
</comment>
<protein>
    <recommendedName>
        <fullName evidence="1">Probable queuosine precursor transporter</fullName>
        <shortName evidence="1">Q precursor transporter</shortName>
    </recommendedName>
</protein>
<comment type="function">
    <text evidence="1">Involved in the import of queuosine (Q) precursors, required for Q precursor salvage.</text>
</comment>
<keyword evidence="1" id="KW-0813">Transport</keyword>
<dbReference type="HAMAP" id="MF_02088">
    <property type="entry name" value="Q_prec_transport"/>
    <property type="match status" value="1"/>
</dbReference>
<feature type="transmembrane region" description="Helical" evidence="1">
    <location>
        <begin position="51"/>
        <end position="72"/>
    </location>
</feature>
<dbReference type="PANTHER" id="PTHR34300">
    <property type="entry name" value="QUEUOSINE PRECURSOR TRANSPORTER-RELATED"/>
    <property type="match status" value="1"/>
</dbReference>
<dbReference type="Proteomes" id="UP000054092">
    <property type="component" value="Unassembled WGS sequence"/>
</dbReference>
<accession>A0A101HMX1</accession>
<feature type="transmembrane region" description="Helical" evidence="1">
    <location>
        <begin position="84"/>
        <end position="105"/>
    </location>
</feature>
<dbReference type="Pfam" id="PF02592">
    <property type="entry name" value="Vut_1"/>
    <property type="match status" value="1"/>
</dbReference>
<dbReference type="InterPro" id="IPR003744">
    <property type="entry name" value="YhhQ"/>
</dbReference>
<organism evidence="2 3">
    <name type="scientific">Mesotoga prima</name>
    <dbReference type="NCBI Taxonomy" id="1184387"/>
    <lineage>
        <taxon>Bacteria</taxon>
        <taxon>Thermotogati</taxon>
        <taxon>Thermotogota</taxon>
        <taxon>Thermotogae</taxon>
        <taxon>Kosmotogales</taxon>
        <taxon>Kosmotogaceae</taxon>
        <taxon>Mesotoga</taxon>
    </lineage>
</organism>
<dbReference type="EMBL" id="LGGP01000271">
    <property type="protein sequence ID" value="KUK79335.1"/>
    <property type="molecule type" value="Genomic_DNA"/>
</dbReference>
<feature type="transmembrane region" description="Helical" evidence="1">
    <location>
        <begin position="29"/>
        <end position="45"/>
    </location>
</feature>
<dbReference type="AlphaFoldDB" id="A0A101HMX1"/>
<feature type="transmembrane region" description="Helical" evidence="1">
    <location>
        <begin position="172"/>
        <end position="195"/>
    </location>
</feature>
<comment type="similarity">
    <text evidence="1">Belongs to the vitamin uptake transporter (VUT/ECF) (TC 2.A.88) family. Q precursor transporter subfamily.</text>
</comment>
<keyword evidence="1" id="KW-1003">Cell membrane</keyword>
<evidence type="ECO:0000313" key="3">
    <source>
        <dbReference type="Proteomes" id="UP000054092"/>
    </source>
</evidence>
<feature type="transmembrane region" description="Helical" evidence="1">
    <location>
        <begin position="6"/>
        <end position="24"/>
    </location>
</feature>
<dbReference type="GO" id="GO:0005886">
    <property type="term" value="C:plasma membrane"/>
    <property type="evidence" value="ECO:0007669"/>
    <property type="project" value="UniProtKB-SubCell"/>
</dbReference>
<gene>
    <name evidence="2" type="ORF">XD94_1406</name>
</gene>
<dbReference type="GO" id="GO:0022857">
    <property type="term" value="F:transmembrane transporter activity"/>
    <property type="evidence" value="ECO:0007669"/>
    <property type="project" value="UniProtKB-UniRule"/>
</dbReference>
<proteinExistence type="inferred from homology"/>
<keyword evidence="1" id="KW-0812">Transmembrane</keyword>
<keyword evidence="1" id="KW-1133">Transmembrane helix</keyword>
<keyword evidence="1" id="KW-0472">Membrane</keyword>
<dbReference type="NCBIfam" id="TIGR00697">
    <property type="entry name" value="queuosine precursor transporter"/>
    <property type="match status" value="1"/>
</dbReference>
<reference evidence="3" key="1">
    <citation type="journal article" date="2015" name="MBio">
        <title>Genome-Resolved Metagenomic Analysis Reveals Roles for Candidate Phyla and Other Microbial Community Members in Biogeochemical Transformations in Oil Reservoirs.</title>
        <authorList>
            <person name="Hu P."/>
            <person name="Tom L."/>
            <person name="Singh A."/>
            <person name="Thomas B.C."/>
            <person name="Baker B.J."/>
            <person name="Piceno Y.M."/>
            <person name="Andersen G.L."/>
            <person name="Banfield J.F."/>
        </authorList>
    </citation>
    <scope>NUCLEOTIDE SEQUENCE [LARGE SCALE GENOMIC DNA]</scope>
</reference>
<dbReference type="PANTHER" id="PTHR34300:SF2">
    <property type="entry name" value="QUEUOSINE PRECURSOR TRANSPORTER-RELATED"/>
    <property type="match status" value="1"/>
</dbReference>
<dbReference type="PATRIC" id="fig|1184387.3.peg.1874"/>
<sequence>MNEILWFLMLVVNFALITVAYRWWGKTGLYVWVAIAAIIANIQVIKTVSLFWMAATLGNIVYATSFLATDILSENHGKKEARKAVYVGFFSLISVTVIMQIALAFEPHPSDFSQEHLSVVFGLLPRIALASLAAYWCSQLHDVWAYDFWKKRFPEKRHIWIRNNASTMISQLIDTAVFTVIAFAGVFPAGVWWQIFWSTYILKWVVAVLDTPFIYLARKMKDDGKIRDLVP</sequence>
<evidence type="ECO:0000313" key="2">
    <source>
        <dbReference type="EMBL" id="KUK79335.1"/>
    </source>
</evidence>
<evidence type="ECO:0000256" key="1">
    <source>
        <dbReference type="HAMAP-Rule" id="MF_02088"/>
    </source>
</evidence>